<sequence length="121" mass="12637">MEHDAHAEAPPHAVPPPEVATVDDWARDDAEPMSVESGVAAAELTAADSGADAPLAPAPSAAVAAEGVKEIQSSLQSLELKTNDAGKSTTGGQILFLSGQVDDRTIQKYEKEAKDKSRESW</sequence>
<dbReference type="Gene3D" id="3.40.50.300">
    <property type="entry name" value="P-loop containing nucleotide triphosphate hydrolases"/>
    <property type="match status" value="1"/>
</dbReference>
<keyword evidence="1" id="KW-0648">Protein biosynthesis</keyword>
<accession>A0A1D6EEB8</accession>
<gene>
    <name evidence="1" type="ORF">ZEAMMB73_Zm00001d004172</name>
</gene>
<dbReference type="InterPro" id="IPR027417">
    <property type="entry name" value="P-loop_NTPase"/>
</dbReference>
<protein>
    <submittedName>
        <fullName evidence="1">Putative translation elongation/initiation factor family protein</fullName>
    </submittedName>
</protein>
<proteinExistence type="predicted"/>
<dbReference type="GO" id="GO:0003743">
    <property type="term" value="F:translation initiation factor activity"/>
    <property type="evidence" value="ECO:0007669"/>
    <property type="project" value="UniProtKB-KW"/>
</dbReference>
<organism evidence="1">
    <name type="scientific">Zea mays</name>
    <name type="common">Maize</name>
    <dbReference type="NCBI Taxonomy" id="4577"/>
    <lineage>
        <taxon>Eukaryota</taxon>
        <taxon>Viridiplantae</taxon>
        <taxon>Streptophyta</taxon>
        <taxon>Embryophyta</taxon>
        <taxon>Tracheophyta</taxon>
        <taxon>Spermatophyta</taxon>
        <taxon>Magnoliopsida</taxon>
        <taxon>Liliopsida</taxon>
        <taxon>Poales</taxon>
        <taxon>Poaceae</taxon>
        <taxon>PACMAD clade</taxon>
        <taxon>Panicoideae</taxon>
        <taxon>Andropogonodae</taxon>
        <taxon>Andropogoneae</taxon>
        <taxon>Tripsacinae</taxon>
        <taxon>Zea</taxon>
    </lineage>
</organism>
<evidence type="ECO:0000313" key="1">
    <source>
        <dbReference type="EMBL" id="ONM18582.1"/>
    </source>
</evidence>
<reference evidence="1" key="1">
    <citation type="submission" date="2015-12" db="EMBL/GenBank/DDBJ databases">
        <title>Update maize B73 reference genome by single molecule sequencing technologies.</title>
        <authorList>
            <consortium name="Maize Genome Sequencing Project"/>
            <person name="Ware D."/>
        </authorList>
    </citation>
    <scope>NUCLEOTIDE SEQUENCE [LARGE SCALE GENOMIC DNA]</scope>
    <source>
        <tissue evidence="1">Seedling</tissue>
    </source>
</reference>
<dbReference type="EMBL" id="CM007648">
    <property type="protein sequence ID" value="ONM18582.1"/>
    <property type="molecule type" value="Genomic_DNA"/>
</dbReference>
<dbReference type="AlphaFoldDB" id="A0A1D6EEB8"/>
<keyword evidence="1" id="KW-0396">Initiation factor</keyword>
<name>A0A1D6EEB8_MAIZE</name>